<sequence length="60" mass="6898">MDFMTVVRVICMIILGTLSMYEFYGSHTRYQANDISGAIYHILLALFWAVWLLIQAVLGK</sequence>
<reference evidence="2 3" key="1">
    <citation type="journal article" date="2014" name="PLoS ONE">
        <title>How to Kill the Honey Bee Larva: Genomic Potential and Virulence Mechanisms of Paenibacillus larvae.</title>
        <authorList>
            <person name="Djukic M."/>
            <person name="Brzuszkiewicz E."/>
            <person name="Funfhaus A."/>
            <person name="Voss J."/>
            <person name="Gollnow K."/>
            <person name="Poppinga L."/>
            <person name="Liesegang H."/>
            <person name="Garcia-Gonzalez E."/>
            <person name="Genersch E."/>
            <person name="Daniel R."/>
        </authorList>
    </citation>
    <scope>NUCLEOTIDE SEQUENCE [LARGE SCALE GENOMIC DNA]</scope>
    <source>
        <strain evidence="2 3">DSM 25430</strain>
    </source>
</reference>
<dbReference type="KEGG" id="plv:ERIC2_c10700"/>
<dbReference type="Proteomes" id="UP000029431">
    <property type="component" value="Chromosome"/>
</dbReference>
<keyword evidence="1" id="KW-1133">Transmembrane helix</keyword>
<proteinExistence type="predicted"/>
<evidence type="ECO:0000256" key="1">
    <source>
        <dbReference type="SAM" id="Phobius"/>
    </source>
</evidence>
<evidence type="ECO:0000313" key="3">
    <source>
        <dbReference type="Proteomes" id="UP000029431"/>
    </source>
</evidence>
<feature type="transmembrane region" description="Helical" evidence="1">
    <location>
        <begin position="37"/>
        <end position="58"/>
    </location>
</feature>
<dbReference type="HOGENOM" id="CLU_2937237_0_0_9"/>
<evidence type="ECO:0000313" key="2">
    <source>
        <dbReference type="EMBL" id="AHD04905.1"/>
    </source>
</evidence>
<keyword evidence="3" id="KW-1185">Reference proteome</keyword>
<organism evidence="2 3">
    <name type="scientific">Paenibacillus larvae subsp. larvae DSM 25430</name>
    <dbReference type="NCBI Taxonomy" id="697284"/>
    <lineage>
        <taxon>Bacteria</taxon>
        <taxon>Bacillati</taxon>
        <taxon>Bacillota</taxon>
        <taxon>Bacilli</taxon>
        <taxon>Bacillales</taxon>
        <taxon>Paenibacillaceae</taxon>
        <taxon>Paenibacillus</taxon>
    </lineage>
</organism>
<feature type="transmembrane region" description="Helical" evidence="1">
    <location>
        <begin position="6"/>
        <end position="25"/>
    </location>
</feature>
<protein>
    <submittedName>
        <fullName evidence="2">Uncharacterized protein</fullName>
    </submittedName>
</protein>
<dbReference type="EMBL" id="CP003355">
    <property type="protein sequence ID" value="AHD04905.1"/>
    <property type="molecule type" value="Genomic_DNA"/>
</dbReference>
<name>V9W5G9_9BACL</name>
<keyword evidence="1" id="KW-0812">Transmembrane</keyword>
<dbReference type="AlphaFoldDB" id="V9W5G9"/>
<accession>V9W5G9</accession>
<gene>
    <name evidence="2" type="ORF">ERIC2_c10700</name>
</gene>
<keyword evidence="1" id="KW-0472">Membrane</keyword>